<evidence type="ECO:0000256" key="8">
    <source>
        <dbReference type="ARBA" id="ARBA00022737"/>
    </source>
</evidence>
<evidence type="ECO:0000256" key="7">
    <source>
        <dbReference type="ARBA" id="ARBA00022729"/>
    </source>
</evidence>
<evidence type="ECO:0000256" key="4">
    <source>
        <dbReference type="ARBA" id="ARBA00022475"/>
    </source>
</evidence>
<name>A0A443N6M5_9MAGN</name>
<dbReference type="Gene3D" id="3.80.10.10">
    <property type="entry name" value="Ribonuclease Inhibitor"/>
    <property type="match status" value="4"/>
</dbReference>
<gene>
    <name evidence="14" type="ORF">CKAN_00246600</name>
</gene>
<dbReference type="Pfam" id="PF00560">
    <property type="entry name" value="LRR_1"/>
    <property type="match status" value="4"/>
</dbReference>
<dbReference type="SUPFAM" id="SSF52058">
    <property type="entry name" value="L domain-like"/>
    <property type="match status" value="3"/>
</dbReference>
<dbReference type="SMART" id="SM00365">
    <property type="entry name" value="LRR_SD22"/>
    <property type="match status" value="8"/>
</dbReference>
<dbReference type="InterPro" id="IPR053211">
    <property type="entry name" value="DNA_repair-toleration"/>
</dbReference>
<dbReference type="AlphaFoldDB" id="A0A443N6M5"/>
<comment type="subcellular location">
    <subcellularLocation>
        <location evidence="2">Cell membrane</location>
    </subcellularLocation>
    <subcellularLocation>
        <location evidence="1">Membrane</location>
        <topology evidence="1">Single-pass membrane protein</topology>
    </subcellularLocation>
</comment>
<evidence type="ECO:0000256" key="9">
    <source>
        <dbReference type="ARBA" id="ARBA00022989"/>
    </source>
</evidence>
<feature type="signal peptide" evidence="11">
    <location>
        <begin position="1"/>
        <end position="25"/>
    </location>
</feature>
<evidence type="ECO:0000256" key="10">
    <source>
        <dbReference type="ARBA" id="ARBA00023136"/>
    </source>
</evidence>
<dbReference type="SMART" id="SM00369">
    <property type="entry name" value="LRR_TYP"/>
    <property type="match status" value="15"/>
</dbReference>
<evidence type="ECO:0000259" key="13">
    <source>
        <dbReference type="Pfam" id="PF23598"/>
    </source>
</evidence>
<reference evidence="14 15" key="1">
    <citation type="journal article" date="2019" name="Nat. Plants">
        <title>Stout camphor tree genome fills gaps in understanding of flowering plant genome evolution.</title>
        <authorList>
            <person name="Chaw S.M."/>
            <person name="Liu Y.C."/>
            <person name="Wu Y.W."/>
            <person name="Wang H.Y."/>
            <person name="Lin C.I."/>
            <person name="Wu C.S."/>
            <person name="Ke H.M."/>
            <person name="Chang L.Y."/>
            <person name="Hsu C.Y."/>
            <person name="Yang H.T."/>
            <person name="Sudianto E."/>
            <person name="Hsu M.H."/>
            <person name="Wu K.P."/>
            <person name="Wang L.N."/>
            <person name="Leebens-Mack J.H."/>
            <person name="Tsai I.J."/>
        </authorList>
    </citation>
    <scope>NUCLEOTIDE SEQUENCE [LARGE SCALE GENOMIC DNA]</scope>
    <source>
        <strain evidence="15">cv. Chaw 1501</strain>
        <tissue evidence="14">Young leaves</tissue>
    </source>
</reference>
<feature type="domain" description="Disease resistance R13L4/SHOC-2-like LRR" evidence="13">
    <location>
        <begin position="251"/>
        <end position="451"/>
    </location>
</feature>
<organism evidence="14 15">
    <name type="scientific">Cinnamomum micranthum f. kanehirae</name>
    <dbReference type="NCBI Taxonomy" id="337451"/>
    <lineage>
        <taxon>Eukaryota</taxon>
        <taxon>Viridiplantae</taxon>
        <taxon>Streptophyta</taxon>
        <taxon>Embryophyta</taxon>
        <taxon>Tracheophyta</taxon>
        <taxon>Spermatophyta</taxon>
        <taxon>Magnoliopsida</taxon>
        <taxon>Magnoliidae</taxon>
        <taxon>Laurales</taxon>
        <taxon>Lauraceae</taxon>
        <taxon>Cinnamomum</taxon>
    </lineage>
</organism>
<dbReference type="InterPro" id="IPR003591">
    <property type="entry name" value="Leu-rich_rpt_typical-subtyp"/>
</dbReference>
<dbReference type="GO" id="GO:0005886">
    <property type="term" value="C:plasma membrane"/>
    <property type="evidence" value="ECO:0007669"/>
    <property type="project" value="UniProtKB-SubCell"/>
</dbReference>
<keyword evidence="10" id="KW-0472">Membrane</keyword>
<dbReference type="PANTHER" id="PTHR48060:SF21">
    <property type="entry name" value="L DOMAIN-LIKE PROTEIN"/>
    <property type="match status" value="1"/>
</dbReference>
<dbReference type="OrthoDB" id="1060944at2759"/>
<accession>A0A443N6M5</accession>
<dbReference type="Pfam" id="PF13855">
    <property type="entry name" value="LRR_8"/>
    <property type="match status" value="2"/>
</dbReference>
<dbReference type="InterPro" id="IPR055414">
    <property type="entry name" value="LRR_R13L4/SHOC2-like"/>
</dbReference>
<dbReference type="InterPro" id="IPR001611">
    <property type="entry name" value="Leu-rich_rpt"/>
</dbReference>
<keyword evidence="14" id="KW-0418">Kinase</keyword>
<dbReference type="STRING" id="337451.A0A443N6M5"/>
<comment type="caution">
    <text evidence="14">The sequence shown here is derived from an EMBL/GenBank/DDBJ whole genome shotgun (WGS) entry which is preliminary data.</text>
</comment>
<evidence type="ECO:0000256" key="1">
    <source>
        <dbReference type="ARBA" id="ARBA00004167"/>
    </source>
</evidence>
<keyword evidence="14" id="KW-0808">Transferase</keyword>
<feature type="domain" description="Leucine-rich repeat-containing N-terminal plant-type" evidence="12">
    <location>
        <begin position="28"/>
        <end position="67"/>
    </location>
</feature>
<evidence type="ECO:0000313" key="14">
    <source>
        <dbReference type="EMBL" id="RWR74151.1"/>
    </source>
</evidence>
<dbReference type="GO" id="GO:0016301">
    <property type="term" value="F:kinase activity"/>
    <property type="evidence" value="ECO:0007669"/>
    <property type="project" value="UniProtKB-KW"/>
</dbReference>
<evidence type="ECO:0000256" key="5">
    <source>
        <dbReference type="ARBA" id="ARBA00022614"/>
    </source>
</evidence>
<keyword evidence="5" id="KW-0433">Leucine-rich repeat</keyword>
<dbReference type="Pfam" id="PF08263">
    <property type="entry name" value="LRRNT_2"/>
    <property type="match status" value="1"/>
</dbReference>
<dbReference type="EMBL" id="QPKB01000001">
    <property type="protein sequence ID" value="RWR74151.1"/>
    <property type="molecule type" value="Genomic_DNA"/>
</dbReference>
<evidence type="ECO:0000256" key="2">
    <source>
        <dbReference type="ARBA" id="ARBA00004236"/>
    </source>
</evidence>
<sequence>MFLGMFRTTFFLVSICCCSFYWCHGCLEEERTLLLQIKDSINYPGGSSLGEYWVGKNCCQWYGVDCNPSSFRVISIDLYDVREEGLGLWYPNTSLFAPFKELKELDLGGNHIGGWVMPQAFSGMRSLRKLYLFSNNLSASIDSLRGICELTTLRVLYLDENRLNDHSIPKCFGNLSLLEELSLSGNELKGNLPAFPEMQSLRMLDISSNNLSLGIDSLRGLCGLRNIRNLDLSYTNLDERAFLRLCLSNLSKLETLSLLDNDLGSYSIALTGICELTALRVLDLSWNKINDHSIPKCWGNLSSLEKLDLWDNKLKSPFNSLTANNSYVGSIPQCFGNMNSLRRLSLSYNQFTGTIPSSIFQNLTNLMVISTSHNQFNDSISFSTFANLSKLIHIDLSDNARLEVETEHPHWVPTFQLQSLFLSNCILNKGGGSGIPTFISIQQSLETLDLSHNFLKGTIPSWLLNNLTVGSLILGGNLLKGPFPQSTQRNNSMLQELDVSDNFIYGELPSNINTLFPNLIVFNMSKNELQGTIPVSISKLQKLGMLDLSQNNLFGEMPHGLISRNNTSLKFLRLSNNKLQGNILPKFPNMTKLVVLLLDNNGFTGAIASNMLSSPSLKILDLSKNNLSGFIPSWLPLLTNLAILHLDGNFFNGPIPSEVCQMQNLHILDLSNNKISGSIPSCLPNISSWMKEISINVDIFHPRVTTILTTKGMTLTYEGLPLSLMTIIDLSMNQLTGNIPSQMGDLKALHSLNLSNNILSGPIPESFQNLESIESLDLSHNKIVGTIPPQMVQLYKLSIFNVSFNNLSGAIPYEKQFSTFKESSYTANPHLCGPPLQRSCSCNNSSQPRDNKGEEEEEDDSTILDSPLFFFTCGWLLHIFWDFGVSLPFSPTSTGDGSSLVQWTGALIAAI</sequence>
<dbReference type="PROSITE" id="PS51450">
    <property type="entry name" value="LRR"/>
    <property type="match status" value="1"/>
</dbReference>
<evidence type="ECO:0000259" key="12">
    <source>
        <dbReference type="Pfam" id="PF08263"/>
    </source>
</evidence>
<dbReference type="PRINTS" id="PR00019">
    <property type="entry name" value="LEURICHRPT"/>
</dbReference>
<protein>
    <submittedName>
        <fullName evidence="14">Putative LRR receptor-like serine/threonine-protein kinase isoform X5</fullName>
    </submittedName>
</protein>
<keyword evidence="8" id="KW-0677">Repeat</keyword>
<evidence type="ECO:0000256" key="3">
    <source>
        <dbReference type="ARBA" id="ARBA00009592"/>
    </source>
</evidence>
<dbReference type="FunFam" id="3.80.10.10:FF:000213">
    <property type="entry name" value="Tyrosine-sulfated glycopeptide receptor 1"/>
    <property type="match status" value="1"/>
</dbReference>
<dbReference type="InterPro" id="IPR013210">
    <property type="entry name" value="LRR_N_plant-typ"/>
</dbReference>
<dbReference type="FunFam" id="3.80.10.10:FF:000095">
    <property type="entry name" value="LRR receptor-like serine/threonine-protein kinase GSO1"/>
    <property type="match status" value="1"/>
</dbReference>
<evidence type="ECO:0000313" key="15">
    <source>
        <dbReference type="Proteomes" id="UP000283530"/>
    </source>
</evidence>
<keyword evidence="4" id="KW-1003">Cell membrane</keyword>
<dbReference type="InterPro" id="IPR032675">
    <property type="entry name" value="LRR_dom_sf"/>
</dbReference>
<keyword evidence="9" id="KW-1133">Transmembrane helix</keyword>
<evidence type="ECO:0000256" key="11">
    <source>
        <dbReference type="SAM" id="SignalP"/>
    </source>
</evidence>
<evidence type="ECO:0000256" key="6">
    <source>
        <dbReference type="ARBA" id="ARBA00022692"/>
    </source>
</evidence>
<keyword evidence="14" id="KW-0675">Receptor</keyword>
<proteinExistence type="inferred from homology"/>
<feature type="chain" id="PRO_5019206796" evidence="11">
    <location>
        <begin position="26"/>
        <end position="911"/>
    </location>
</feature>
<keyword evidence="15" id="KW-1185">Reference proteome</keyword>
<keyword evidence="7 11" id="KW-0732">Signal</keyword>
<dbReference type="PANTHER" id="PTHR48060">
    <property type="entry name" value="DNA DAMAGE-REPAIR/TOLERATION PROTEIN DRT100"/>
    <property type="match status" value="1"/>
</dbReference>
<keyword evidence="6" id="KW-0812">Transmembrane</keyword>
<comment type="similarity">
    <text evidence="3">Belongs to the RLP family.</text>
</comment>
<dbReference type="Proteomes" id="UP000283530">
    <property type="component" value="Unassembled WGS sequence"/>
</dbReference>
<dbReference type="Pfam" id="PF23598">
    <property type="entry name" value="LRR_14"/>
    <property type="match status" value="1"/>
</dbReference>